<sequence length="187" mass="20444">MRKRSREIFFFFMVEKKKESVWKMSIPVKRLLKPSRPRSAALGNTVAMRASLNNSRISFSGRVRLVLGHGVGCGCARAAIIAGSPYREQSCLQISGSGRPPLTVGCGCSADVMFTLARFGKTCYCFPPLAGGDVNDFCAALVPEKPGCPSVPGLVYSRPFPVPSGLPKKSKNVVPYPRSIREFLRMR</sequence>
<name>A0AA35JIN3_SACUV</name>
<protein>
    <submittedName>
        <fullName evidence="1">Uncharacterized protein</fullName>
    </submittedName>
</protein>
<evidence type="ECO:0000313" key="2">
    <source>
        <dbReference type="Proteomes" id="UP001162090"/>
    </source>
</evidence>
<evidence type="ECO:0000313" key="1">
    <source>
        <dbReference type="EMBL" id="CAI4062550.1"/>
    </source>
</evidence>
<dbReference type="Proteomes" id="UP001162090">
    <property type="component" value="Chromosome 7"/>
</dbReference>
<dbReference type="AlphaFoldDB" id="A0AA35JIN3"/>
<dbReference type="EMBL" id="OX365918">
    <property type="protein sequence ID" value="CAI4062550.1"/>
    <property type="molecule type" value="Genomic_DNA"/>
</dbReference>
<proteinExistence type="predicted"/>
<accession>A0AA35JIN3</accession>
<reference evidence="1" key="1">
    <citation type="submission" date="2022-10" db="EMBL/GenBank/DDBJ databases">
        <authorList>
            <person name="Byrne P K."/>
        </authorList>
    </citation>
    <scope>NUCLEOTIDE SEQUENCE</scope>
    <source>
        <strain evidence="1">CBS7001</strain>
    </source>
</reference>
<organism evidence="1 2">
    <name type="scientific">Saccharomyces uvarum</name>
    <name type="common">Yeast</name>
    <name type="synonym">Saccharomyces bayanus var. uvarum</name>
    <dbReference type="NCBI Taxonomy" id="230603"/>
    <lineage>
        <taxon>Eukaryota</taxon>
        <taxon>Fungi</taxon>
        <taxon>Dikarya</taxon>
        <taxon>Ascomycota</taxon>
        <taxon>Saccharomycotina</taxon>
        <taxon>Saccharomycetes</taxon>
        <taxon>Saccharomycetales</taxon>
        <taxon>Saccharomycetaceae</taxon>
        <taxon>Saccharomyces</taxon>
    </lineage>
</organism>
<gene>
    <name evidence="1" type="primary">SUVC07G2350</name>
    <name evidence="1" type="ORF">SUVC_07G2350</name>
</gene>